<comment type="similarity">
    <text evidence="22">Belongs to the G-protein coupled receptor 1 family.</text>
</comment>
<dbReference type="GO" id="GO:0005768">
    <property type="term" value="C:endosome"/>
    <property type="evidence" value="ECO:0007669"/>
    <property type="project" value="UniProtKB-SubCell"/>
</dbReference>
<dbReference type="PROSITE" id="PS50262">
    <property type="entry name" value="G_PROTEIN_RECEP_F1_2"/>
    <property type="match status" value="1"/>
</dbReference>
<keyword evidence="19 22" id="KW-0807">Transducer</keyword>
<dbReference type="AlphaFoldDB" id="A0A9Q0ERX4"/>
<sequence length="357" mass="41053">MKTATNIYIFNLALADALATSTLPFQSVNYLMGTWPFGDVVCKMVLSIDYYNMFTSIFTLTTMSIDRYIAVCHPVKALDFRTPRNAKIVNVCNWILSSAIGLPVMFMASTTLTYHESGMIDCTLVFPHPSWYWENLLKICVFIFAFIMPVLIITVCYGLMILRLKSVRMLSGSKDRNLRRITRMVLVVVAAFIICWTPIHIFVIIKALVNIPNSLLQTVTWHFCIALGYTNSSLNPVLYAFLDENFKRCFREFCTPSPSVLELQNSSREVRMTDRYNIHSQLEHLQSKYIGTGHADTSKWEWLVNQHRDSYCSYMGHFDLLNYFSIAENESKARVRFNLMEKMLQPCGPPSDKPDDP</sequence>
<evidence type="ECO:0000313" key="25">
    <source>
        <dbReference type="EMBL" id="KAJ3610786.1"/>
    </source>
</evidence>
<protein>
    <recommendedName>
        <fullName evidence="6">Mu-type opioid receptor</fullName>
    </recommendedName>
</protein>
<feature type="transmembrane region" description="Helical" evidence="23">
    <location>
        <begin position="185"/>
        <end position="208"/>
    </location>
</feature>
<dbReference type="EMBL" id="JANIIK010000038">
    <property type="protein sequence ID" value="KAJ3610786.1"/>
    <property type="molecule type" value="Genomic_DNA"/>
</dbReference>
<dbReference type="Gene3D" id="1.20.1070.10">
    <property type="entry name" value="Rhodopsin 7-helix transmembrane proteins"/>
    <property type="match status" value="1"/>
</dbReference>
<dbReference type="InterPro" id="IPR009846">
    <property type="entry name" value="SF3b5/RDS3-10"/>
</dbReference>
<dbReference type="CDD" id="cd15090">
    <property type="entry name" value="7tmA_Mu_opioid_R"/>
    <property type="match status" value="1"/>
</dbReference>
<keyword evidence="15" id="KW-0564">Palmitate</keyword>
<evidence type="ECO:0000256" key="20">
    <source>
        <dbReference type="ARBA" id="ARBA00023273"/>
    </source>
</evidence>
<keyword evidence="12 23" id="KW-1133">Transmembrane helix</keyword>
<dbReference type="PRINTS" id="PR00384">
    <property type="entry name" value="OPIOIDR"/>
</dbReference>
<comment type="caution">
    <text evidence="25">The sequence shown here is derived from an EMBL/GenBank/DDBJ whole genome shotgun (WGS) entry which is preliminary data.</text>
</comment>
<dbReference type="GO" id="GO:0004979">
    <property type="term" value="F:beta-endorphin receptor activity"/>
    <property type="evidence" value="ECO:0007669"/>
    <property type="project" value="TreeGrafter"/>
</dbReference>
<keyword evidence="9 22" id="KW-0812">Transmembrane</keyword>
<evidence type="ECO:0000256" key="14">
    <source>
        <dbReference type="ARBA" id="ARBA00023136"/>
    </source>
</evidence>
<keyword evidence="14 23" id="KW-0472">Membrane</keyword>
<dbReference type="GO" id="GO:0043204">
    <property type="term" value="C:perikaryon"/>
    <property type="evidence" value="ECO:0007669"/>
    <property type="project" value="UniProtKB-SubCell"/>
</dbReference>
<organism evidence="25 26">
    <name type="scientific">Muraenolepis orangiensis</name>
    <name type="common">Patagonian moray cod</name>
    <dbReference type="NCBI Taxonomy" id="630683"/>
    <lineage>
        <taxon>Eukaryota</taxon>
        <taxon>Metazoa</taxon>
        <taxon>Chordata</taxon>
        <taxon>Craniata</taxon>
        <taxon>Vertebrata</taxon>
        <taxon>Euteleostomi</taxon>
        <taxon>Actinopterygii</taxon>
        <taxon>Neopterygii</taxon>
        <taxon>Teleostei</taxon>
        <taxon>Neoteleostei</taxon>
        <taxon>Acanthomorphata</taxon>
        <taxon>Zeiogadaria</taxon>
        <taxon>Gadariae</taxon>
        <taxon>Gadiformes</taxon>
        <taxon>Muraenolepidoidei</taxon>
        <taxon>Muraenolepididae</taxon>
        <taxon>Muraenolepis</taxon>
    </lineage>
</organism>
<dbReference type="GO" id="GO:0001965">
    <property type="term" value="F:G-protein alpha-subunit binding"/>
    <property type="evidence" value="ECO:0007669"/>
    <property type="project" value="TreeGrafter"/>
</dbReference>
<dbReference type="InterPro" id="IPR017452">
    <property type="entry name" value="GPCR_Rhodpsn_7TM"/>
</dbReference>
<dbReference type="FunFam" id="1.20.1070.10:FF:000014">
    <property type="entry name" value="Kappa-type opioid receptor 1"/>
    <property type="match status" value="1"/>
</dbReference>
<evidence type="ECO:0000256" key="18">
    <source>
        <dbReference type="ARBA" id="ARBA00023180"/>
    </source>
</evidence>
<evidence type="ECO:0000259" key="24">
    <source>
        <dbReference type="PROSITE" id="PS50262"/>
    </source>
</evidence>
<feature type="transmembrane region" description="Helical" evidence="23">
    <location>
        <begin position="7"/>
        <end position="30"/>
    </location>
</feature>
<dbReference type="GO" id="GO:0038047">
    <property type="term" value="F:morphine receptor activity"/>
    <property type="evidence" value="ECO:0007669"/>
    <property type="project" value="TreeGrafter"/>
</dbReference>
<evidence type="ECO:0000256" key="16">
    <source>
        <dbReference type="ARBA" id="ARBA00023157"/>
    </source>
</evidence>
<evidence type="ECO:0000256" key="10">
    <source>
        <dbReference type="ARBA" id="ARBA00022753"/>
    </source>
</evidence>
<keyword evidence="16" id="KW-1015">Disulfide bond</keyword>
<evidence type="ECO:0000256" key="2">
    <source>
        <dbReference type="ARBA" id="ARBA00004279"/>
    </source>
</evidence>
<feature type="domain" description="G-protein coupled receptors family 1 profile" evidence="24">
    <location>
        <begin position="1"/>
        <end position="239"/>
    </location>
</feature>
<dbReference type="PANTHER" id="PTHR24229">
    <property type="entry name" value="NEUROPEPTIDES RECEPTOR"/>
    <property type="match status" value="1"/>
</dbReference>
<dbReference type="GO" id="GO:0030425">
    <property type="term" value="C:dendrite"/>
    <property type="evidence" value="ECO:0007669"/>
    <property type="project" value="UniProtKB-SubCell"/>
</dbReference>
<keyword evidence="17 22" id="KW-0675">Receptor</keyword>
<evidence type="ECO:0000256" key="9">
    <source>
        <dbReference type="ARBA" id="ARBA00022692"/>
    </source>
</evidence>
<evidence type="ECO:0000256" key="21">
    <source>
        <dbReference type="ARBA" id="ARBA00023288"/>
    </source>
</evidence>
<feature type="transmembrane region" description="Helical" evidence="23">
    <location>
        <begin position="135"/>
        <end position="164"/>
    </location>
</feature>
<dbReference type="Proteomes" id="UP001148018">
    <property type="component" value="Unassembled WGS sequence"/>
</dbReference>
<evidence type="ECO:0000256" key="11">
    <source>
        <dbReference type="ARBA" id="ARBA00022843"/>
    </source>
</evidence>
<dbReference type="PRINTS" id="PR00237">
    <property type="entry name" value="GPCRRHODOPSN"/>
</dbReference>
<comment type="subcellular location">
    <subcellularLocation>
        <location evidence="5">Cell membrane</location>
        <topology evidence="5">Multi-pass membrane protein</topology>
    </subcellularLocation>
    <subcellularLocation>
        <location evidence="4">Cell projection</location>
        <location evidence="4">Axon</location>
    </subcellularLocation>
    <subcellularLocation>
        <location evidence="2">Cell projection</location>
        <location evidence="2">Dendrite</location>
    </subcellularLocation>
    <subcellularLocation>
        <location evidence="1">Endosome</location>
    </subcellularLocation>
    <subcellularLocation>
        <location evidence="3">Perikaryon</location>
    </subcellularLocation>
</comment>
<keyword evidence="21" id="KW-0449">Lipoprotein</keyword>
<evidence type="ECO:0000256" key="1">
    <source>
        <dbReference type="ARBA" id="ARBA00004177"/>
    </source>
</evidence>
<keyword evidence="8" id="KW-0597">Phosphoprotein</keyword>
<dbReference type="PROSITE" id="PS00237">
    <property type="entry name" value="G_PROTEIN_RECEP_F1_1"/>
    <property type="match status" value="1"/>
</dbReference>
<evidence type="ECO:0000313" key="26">
    <source>
        <dbReference type="Proteomes" id="UP001148018"/>
    </source>
</evidence>
<gene>
    <name evidence="25" type="ORF">NHX12_022877</name>
</gene>
<feature type="transmembrane region" description="Helical" evidence="23">
    <location>
        <begin position="220"/>
        <end position="242"/>
    </location>
</feature>
<evidence type="ECO:0000256" key="4">
    <source>
        <dbReference type="ARBA" id="ARBA00004489"/>
    </source>
</evidence>
<dbReference type="Pfam" id="PF00001">
    <property type="entry name" value="7tm_1"/>
    <property type="match status" value="1"/>
</dbReference>
<dbReference type="SUPFAM" id="SSF81321">
    <property type="entry name" value="Family A G protein-coupled receptor-like"/>
    <property type="match status" value="1"/>
</dbReference>
<evidence type="ECO:0000256" key="5">
    <source>
        <dbReference type="ARBA" id="ARBA00004651"/>
    </source>
</evidence>
<evidence type="ECO:0000256" key="17">
    <source>
        <dbReference type="ARBA" id="ARBA00023170"/>
    </source>
</evidence>
<feature type="transmembrane region" description="Helical" evidence="23">
    <location>
        <begin position="50"/>
        <end position="70"/>
    </location>
</feature>
<evidence type="ECO:0000256" key="6">
    <source>
        <dbReference type="ARBA" id="ARBA00017401"/>
    </source>
</evidence>
<dbReference type="OrthoDB" id="6076970at2759"/>
<keyword evidence="18" id="KW-0325">Glycoprotein</keyword>
<dbReference type="PANTHER" id="PTHR24229:SF7">
    <property type="entry name" value="MU-TYPE OPIOID RECEPTOR"/>
    <property type="match status" value="1"/>
</dbReference>
<dbReference type="Pfam" id="PF07189">
    <property type="entry name" value="SF3b10"/>
    <property type="match status" value="1"/>
</dbReference>
<dbReference type="InterPro" id="IPR001418">
    <property type="entry name" value="Opioid_rcpt"/>
</dbReference>
<evidence type="ECO:0000256" key="15">
    <source>
        <dbReference type="ARBA" id="ARBA00023139"/>
    </source>
</evidence>
<dbReference type="GO" id="GO:0031681">
    <property type="term" value="F:G-protein beta-subunit binding"/>
    <property type="evidence" value="ECO:0007669"/>
    <property type="project" value="TreeGrafter"/>
</dbReference>
<evidence type="ECO:0000256" key="23">
    <source>
        <dbReference type="SAM" id="Phobius"/>
    </source>
</evidence>
<feature type="transmembrane region" description="Helical" evidence="23">
    <location>
        <begin position="91"/>
        <end position="115"/>
    </location>
</feature>
<dbReference type="GO" id="GO:0005886">
    <property type="term" value="C:plasma membrane"/>
    <property type="evidence" value="ECO:0007669"/>
    <property type="project" value="UniProtKB-SubCell"/>
</dbReference>
<keyword evidence="10" id="KW-0967">Endosome</keyword>
<name>A0A9Q0ERX4_9TELE</name>
<keyword evidence="11" id="KW-0832">Ubl conjugation</keyword>
<accession>A0A9Q0ERX4</accession>
<evidence type="ECO:0000256" key="22">
    <source>
        <dbReference type="RuleBase" id="RU000688"/>
    </source>
</evidence>
<evidence type="ECO:0000256" key="19">
    <source>
        <dbReference type="ARBA" id="ARBA00023224"/>
    </source>
</evidence>
<keyword evidence="7" id="KW-1003">Cell membrane</keyword>
<evidence type="ECO:0000256" key="8">
    <source>
        <dbReference type="ARBA" id="ARBA00022553"/>
    </source>
</evidence>
<keyword evidence="20" id="KW-0966">Cell projection</keyword>
<reference evidence="25" key="1">
    <citation type="submission" date="2022-07" db="EMBL/GenBank/DDBJ databases">
        <title>Chromosome-level genome of Muraenolepis orangiensis.</title>
        <authorList>
            <person name="Kim J."/>
        </authorList>
    </citation>
    <scope>NUCLEOTIDE SEQUENCE</scope>
    <source>
        <strain evidence="25">KU_S4_2022</strain>
        <tissue evidence="25">Muscle</tissue>
    </source>
</reference>
<dbReference type="InterPro" id="IPR000276">
    <property type="entry name" value="GPCR_Rhodpsn"/>
</dbReference>
<evidence type="ECO:0000256" key="3">
    <source>
        <dbReference type="ARBA" id="ARBA00004484"/>
    </source>
</evidence>
<dbReference type="GO" id="GO:0030424">
    <property type="term" value="C:axon"/>
    <property type="evidence" value="ECO:0007669"/>
    <property type="project" value="UniProtKB-SubCell"/>
</dbReference>
<evidence type="ECO:0000256" key="7">
    <source>
        <dbReference type="ARBA" id="ARBA00022475"/>
    </source>
</evidence>
<dbReference type="GO" id="GO:0019233">
    <property type="term" value="P:sensory perception of pain"/>
    <property type="evidence" value="ECO:0007669"/>
    <property type="project" value="TreeGrafter"/>
</dbReference>
<keyword evidence="26" id="KW-1185">Reference proteome</keyword>
<dbReference type="GO" id="GO:0042923">
    <property type="term" value="F:neuropeptide binding"/>
    <property type="evidence" value="ECO:0007669"/>
    <property type="project" value="TreeGrafter"/>
</dbReference>
<keyword evidence="13 22" id="KW-0297">G-protein coupled receptor</keyword>
<proteinExistence type="inferred from homology"/>
<evidence type="ECO:0000256" key="13">
    <source>
        <dbReference type="ARBA" id="ARBA00023040"/>
    </source>
</evidence>
<evidence type="ECO:0000256" key="12">
    <source>
        <dbReference type="ARBA" id="ARBA00022989"/>
    </source>
</evidence>